<keyword evidence="3" id="KW-1185">Reference proteome</keyword>
<organism evidence="2 3">
    <name type="scientific">Dimargaris verticillata</name>
    <dbReference type="NCBI Taxonomy" id="2761393"/>
    <lineage>
        <taxon>Eukaryota</taxon>
        <taxon>Fungi</taxon>
        <taxon>Fungi incertae sedis</taxon>
        <taxon>Zoopagomycota</taxon>
        <taxon>Kickxellomycotina</taxon>
        <taxon>Dimargaritomycetes</taxon>
        <taxon>Dimargaritales</taxon>
        <taxon>Dimargaritaceae</taxon>
        <taxon>Dimargaris</taxon>
    </lineage>
</organism>
<dbReference type="SUPFAM" id="SSF56672">
    <property type="entry name" value="DNA/RNA polymerases"/>
    <property type="match status" value="1"/>
</dbReference>
<dbReference type="AlphaFoldDB" id="A0A9W8E7R3"/>
<dbReference type="PANTHER" id="PTHR33064:SF37">
    <property type="entry name" value="RIBONUCLEASE H"/>
    <property type="match status" value="1"/>
</dbReference>
<sequence length="206" mass="22623">MFDGGKCGRVHTTQLVQGNSQSPAIAHALLMHIFEELAPLRGKLLGYIDNIYLKSTSGDLTEHIADIGLLVKKLAEWNLLLNLEESVFLGTDNVDILGHHWSKDESWLVPDHHVASLQALPMPTMVKGLQQLTSGINAIAAHLPWAAVALAPFHALTGKKRLSKADLAELSPYWDELKHSLMDVRHLYEPHPGEPLTLQVDASEAG</sequence>
<gene>
    <name evidence="2" type="ORF">H4R34_006454</name>
</gene>
<evidence type="ECO:0000313" key="3">
    <source>
        <dbReference type="Proteomes" id="UP001151582"/>
    </source>
</evidence>
<dbReference type="Proteomes" id="UP001151582">
    <property type="component" value="Unassembled WGS sequence"/>
</dbReference>
<feature type="domain" description="Reverse transcriptase" evidence="1">
    <location>
        <begin position="1"/>
        <end position="150"/>
    </location>
</feature>
<proteinExistence type="predicted"/>
<protein>
    <recommendedName>
        <fullName evidence="1">Reverse transcriptase domain-containing protein</fullName>
    </recommendedName>
</protein>
<dbReference type="InterPro" id="IPR043502">
    <property type="entry name" value="DNA/RNA_pol_sf"/>
</dbReference>
<feature type="non-terminal residue" evidence="2">
    <location>
        <position position="206"/>
    </location>
</feature>
<evidence type="ECO:0000313" key="2">
    <source>
        <dbReference type="EMBL" id="KAJ1966892.1"/>
    </source>
</evidence>
<reference evidence="2" key="1">
    <citation type="submission" date="2022-07" db="EMBL/GenBank/DDBJ databases">
        <title>Phylogenomic reconstructions and comparative analyses of Kickxellomycotina fungi.</title>
        <authorList>
            <person name="Reynolds N.K."/>
            <person name="Stajich J.E."/>
            <person name="Barry K."/>
            <person name="Grigoriev I.V."/>
            <person name="Crous P."/>
            <person name="Smith M.E."/>
        </authorList>
    </citation>
    <scope>NUCLEOTIDE SEQUENCE</scope>
    <source>
        <strain evidence="2">RSA 567</strain>
    </source>
</reference>
<dbReference type="InterPro" id="IPR051320">
    <property type="entry name" value="Viral_Replic_Matur_Polypro"/>
</dbReference>
<dbReference type="PROSITE" id="PS50878">
    <property type="entry name" value="RT_POL"/>
    <property type="match status" value="1"/>
</dbReference>
<dbReference type="Pfam" id="PF00078">
    <property type="entry name" value="RVT_1"/>
    <property type="match status" value="1"/>
</dbReference>
<comment type="caution">
    <text evidence="2">The sequence shown here is derived from an EMBL/GenBank/DDBJ whole genome shotgun (WGS) entry which is preliminary data.</text>
</comment>
<name>A0A9W8E7R3_9FUNG</name>
<dbReference type="Gene3D" id="3.30.70.270">
    <property type="match status" value="1"/>
</dbReference>
<evidence type="ECO:0000259" key="1">
    <source>
        <dbReference type="PROSITE" id="PS50878"/>
    </source>
</evidence>
<dbReference type="InterPro" id="IPR043128">
    <property type="entry name" value="Rev_trsase/Diguanyl_cyclase"/>
</dbReference>
<dbReference type="InterPro" id="IPR000477">
    <property type="entry name" value="RT_dom"/>
</dbReference>
<dbReference type="PANTHER" id="PTHR33064">
    <property type="entry name" value="POL PROTEIN"/>
    <property type="match status" value="1"/>
</dbReference>
<accession>A0A9W8E7R3</accession>
<dbReference type="OrthoDB" id="5593800at2759"/>
<dbReference type="EMBL" id="JANBQB010002469">
    <property type="protein sequence ID" value="KAJ1966892.1"/>
    <property type="molecule type" value="Genomic_DNA"/>
</dbReference>